<dbReference type="EMBL" id="RWGY01000005">
    <property type="protein sequence ID" value="TVU43504.1"/>
    <property type="molecule type" value="Genomic_DNA"/>
</dbReference>
<dbReference type="PANTHER" id="PTHR47468">
    <property type="entry name" value="OS08G0130000 PROTEIN"/>
    <property type="match status" value="1"/>
</dbReference>
<dbReference type="Gramene" id="TVU43504">
    <property type="protein sequence ID" value="TVU43504"/>
    <property type="gene ID" value="EJB05_09980"/>
</dbReference>
<protein>
    <submittedName>
        <fullName evidence="1">Uncharacterized protein</fullName>
    </submittedName>
</protein>
<dbReference type="Proteomes" id="UP000324897">
    <property type="component" value="Unassembled WGS sequence"/>
</dbReference>
<evidence type="ECO:0000313" key="2">
    <source>
        <dbReference type="Proteomes" id="UP000324897"/>
    </source>
</evidence>
<proteinExistence type="predicted"/>
<keyword evidence="2" id="KW-1185">Reference proteome</keyword>
<evidence type="ECO:0000313" key="1">
    <source>
        <dbReference type="EMBL" id="TVU43504.1"/>
    </source>
</evidence>
<sequence>MRKLLLDGRRFPKMHLDLQRLLQVVSHVFGMNVGGVPWTGQNKPENIDVKKILDSRHMYRFEAQLPSEVPVLLIA</sequence>
<name>A0A5J9W7T4_9POAL</name>
<accession>A0A5J9W7T4</accession>
<dbReference type="AlphaFoldDB" id="A0A5J9W7T4"/>
<reference evidence="1 2" key="1">
    <citation type="journal article" date="2019" name="Sci. Rep.">
        <title>A high-quality genome of Eragrostis curvula grass provides insights into Poaceae evolution and supports new strategies to enhance forage quality.</title>
        <authorList>
            <person name="Carballo J."/>
            <person name="Santos B.A.C.M."/>
            <person name="Zappacosta D."/>
            <person name="Garbus I."/>
            <person name="Selva J.P."/>
            <person name="Gallo C.A."/>
            <person name="Diaz A."/>
            <person name="Albertini E."/>
            <person name="Caccamo M."/>
            <person name="Echenique V."/>
        </authorList>
    </citation>
    <scope>NUCLEOTIDE SEQUENCE [LARGE SCALE GENOMIC DNA]</scope>
    <source>
        <strain evidence="2">cv. Victoria</strain>
        <tissue evidence="1">Leaf</tissue>
    </source>
</reference>
<comment type="caution">
    <text evidence="1">The sequence shown here is derived from an EMBL/GenBank/DDBJ whole genome shotgun (WGS) entry which is preliminary data.</text>
</comment>
<dbReference type="PANTHER" id="PTHR47468:SF1">
    <property type="entry name" value="OS08G0130000 PROTEIN"/>
    <property type="match status" value="1"/>
</dbReference>
<organism evidence="1 2">
    <name type="scientific">Eragrostis curvula</name>
    <name type="common">weeping love grass</name>
    <dbReference type="NCBI Taxonomy" id="38414"/>
    <lineage>
        <taxon>Eukaryota</taxon>
        <taxon>Viridiplantae</taxon>
        <taxon>Streptophyta</taxon>
        <taxon>Embryophyta</taxon>
        <taxon>Tracheophyta</taxon>
        <taxon>Spermatophyta</taxon>
        <taxon>Magnoliopsida</taxon>
        <taxon>Liliopsida</taxon>
        <taxon>Poales</taxon>
        <taxon>Poaceae</taxon>
        <taxon>PACMAD clade</taxon>
        <taxon>Chloridoideae</taxon>
        <taxon>Eragrostideae</taxon>
        <taxon>Eragrostidinae</taxon>
        <taxon>Eragrostis</taxon>
    </lineage>
</organism>
<gene>
    <name evidence="1" type="ORF">EJB05_09980</name>
</gene>